<evidence type="ECO:0000313" key="5">
    <source>
        <dbReference type="EMBL" id="KFN11133.1"/>
    </source>
</evidence>
<dbReference type="Pfam" id="PF13193">
    <property type="entry name" value="AMP-binding_C"/>
    <property type="match status" value="1"/>
</dbReference>
<dbReference type="Proteomes" id="UP000029278">
    <property type="component" value="Unassembled WGS sequence"/>
</dbReference>
<dbReference type="PANTHER" id="PTHR43201:SF5">
    <property type="entry name" value="MEDIUM-CHAIN ACYL-COA LIGASE ACSF2, MITOCHONDRIAL"/>
    <property type="match status" value="1"/>
</dbReference>
<dbReference type="Pfam" id="PF00501">
    <property type="entry name" value="AMP-binding"/>
    <property type="match status" value="1"/>
</dbReference>
<feature type="domain" description="AMP-binding enzyme C-terminal" evidence="4">
    <location>
        <begin position="414"/>
        <end position="490"/>
    </location>
</feature>
<dbReference type="GO" id="GO:0031956">
    <property type="term" value="F:medium-chain fatty acid-CoA ligase activity"/>
    <property type="evidence" value="ECO:0007669"/>
    <property type="project" value="TreeGrafter"/>
</dbReference>
<comment type="caution">
    <text evidence="5">The sequence shown here is derived from an EMBL/GenBank/DDBJ whole genome shotgun (WGS) entry which is preliminary data.</text>
</comment>
<accession>A0A090ZL62</accession>
<dbReference type="PROSITE" id="PS00455">
    <property type="entry name" value="AMP_BINDING"/>
    <property type="match status" value="1"/>
</dbReference>
<keyword evidence="2" id="KW-0436">Ligase</keyword>
<organism evidence="5 6">
    <name type="scientific">Paenibacillus macerans</name>
    <name type="common">Bacillus macerans</name>
    <dbReference type="NCBI Taxonomy" id="44252"/>
    <lineage>
        <taxon>Bacteria</taxon>
        <taxon>Bacillati</taxon>
        <taxon>Bacillota</taxon>
        <taxon>Bacilli</taxon>
        <taxon>Bacillales</taxon>
        <taxon>Paenibacillaceae</taxon>
        <taxon>Paenibacillus</taxon>
    </lineage>
</organism>
<dbReference type="InterPro" id="IPR045851">
    <property type="entry name" value="AMP-bd_C_sf"/>
</dbReference>
<evidence type="ECO:0000313" key="6">
    <source>
        <dbReference type="Proteomes" id="UP000029278"/>
    </source>
</evidence>
<dbReference type="GeneID" id="77012161"/>
<dbReference type="GO" id="GO:0006631">
    <property type="term" value="P:fatty acid metabolic process"/>
    <property type="evidence" value="ECO:0007669"/>
    <property type="project" value="TreeGrafter"/>
</dbReference>
<dbReference type="STRING" id="44252.DJ90_2524"/>
<dbReference type="HOGENOM" id="CLU_000022_59_0_9"/>
<dbReference type="RefSeq" id="WP_036620843.1">
    <property type="nucleotide sequence ID" value="NZ_JARLKU010000052.1"/>
</dbReference>
<protein>
    <submittedName>
        <fullName evidence="5">AMP-binding enzyme family protein</fullName>
    </submittedName>
</protein>
<feature type="domain" description="AMP-dependent synthetase/ligase" evidence="3">
    <location>
        <begin position="14"/>
        <end position="364"/>
    </location>
</feature>
<dbReference type="SUPFAM" id="SSF56801">
    <property type="entry name" value="Acetyl-CoA synthetase-like"/>
    <property type="match status" value="1"/>
</dbReference>
<evidence type="ECO:0000259" key="3">
    <source>
        <dbReference type="Pfam" id="PF00501"/>
    </source>
</evidence>
<dbReference type="InterPro" id="IPR000873">
    <property type="entry name" value="AMP-dep_synth/lig_dom"/>
</dbReference>
<comment type="similarity">
    <text evidence="1">Belongs to the ATP-dependent AMP-binding enzyme family.</text>
</comment>
<dbReference type="InterPro" id="IPR020845">
    <property type="entry name" value="AMP-binding_CS"/>
</dbReference>
<evidence type="ECO:0000256" key="1">
    <source>
        <dbReference type="ARBA" id="ARBA00006432"/>
    </source>
</evidence>
<dbReference type="CDD" id="cd04433">
    <property type="entry name" value="AFD_class_I"/>
    <property type="match status" value="1"/>
</dbReference>
<gene>
    <name evidence="5" type="ORF">DJ90_2524</name>
</gene>
<dbReference type="AlphaFoldDB" id="A0A090ZL62"/>
<dbReference type="Gene3D" id="3.30.300.30">
    <property type="match status" value="1"/>
</dbReference>
<name>A0A090ZL62_PAEMA</name>
<evidence type="ECO:0000259" key="4">
    <source>
        <dbReference type="Pfam" id="PF13193"/>
    </source>
</evidence>
<dbReference type="InterPro" id="IPR042099">
    <property type="entry name" value="ANL_N_sf"/>
</dbReference>
<dbReference type="PANTHER" id="PTHR43201">
    <property type="entry name" value="ACYL-COA SYNTHETASE"/>
    <property type="match status" value="1"/>
</dbReference>
<keyword evidence="6" id="KW-1185">Reference proteome</keyword>
<dbReference type="Gene3D" id="3.40.50.12780">
    <property type="entry name" value="N-terminal domain of ligase-like"/>
    <property type="match status" value="1"/>
</dbReference>
<dbReference type="OrthoDB" id="9757771at2"/>
<dbReference type="EMBL" id="JMQA01000012">
    <property type="protein sequence ID" value="KFN11133.1"/>
    <property type="molecule type" value="Genomic_DNA"/>
</dbReference>
<evidence type="ECO:0000256" key="2">
    <source>
        <dbReference type="ARBA" id="ARBA00022598"/>
    </source>
</evidence>
<reference evidence="5 6" key="1">
    <citation type="submission" date="2014-04" db="EMBL/GenBank/DDBJ databases">
        <authorList>
            <person name="Bishop-Lilly K.A."/>
            <person name="Broomall S.M."/>
            <person name="Chain P.S."/>
            <person name="Chertkov O."/>
            <person name="Coyne S.R."/>
            <person name="Daligault H.E."/>
            <person name="Davenport K.W."/>
            <person name="Erkkila T."/>
            <person name="Frey K.G."/>
            <person name="Gibbons H.S."/>
            <person name="Gu W."/>
            <person name="Jaissle J."/>
            <person name="Johnson S.L."/>
            <person name="Koroleva G.I."/>
            <person name="Ladner J.T."/>
            <person name="Lo C.-C."/>
            <person name="Minogue T.D."/>
            <person name="Munk C."/>
            <person name="Palacios G.F."/>
            <person name="Redden C.L."/>
            <person name="Rosenzweig C.N."/>
            <person name="Scholz M.B."/>
            <person name="Teshima H."/>
            <person name="Xu Y."/>
        </authorList>
    </citation>
    <scope>NUCLEOTIDE SEQUENCE [LARGE SCALE GENOMIC DNA]</scope>
    <source>
        <strain evidence="5 6">8244</strain>
    </source>
</reference>
<dbReference type="PATRIC" id="fig|44252.3.peg.886"/>
<proteinExistence type="inferred from homology"/>
<dbReference type="InterPro" id="IPR025110">
    <property type="entry name" value="AMP-bd_C"/>
</dbReference>
<sequence length="494" mass="56532">MLIKEILNINSNNENIAIKTKISSITYKELYSKVIYKTKIFGGYCNLTENIGIFIPNSIEYVISYFTITFLEKVIVPLDVRSTEEEIIREIIFCELRIIITNTRYSEFLHKVLRNNKLKVMVYNIETDTFLTYGSDSLPVINFKQSTSFNDESVAIMLHTSGTTSNPKKVMLTHKNLLSNVCSIIESLKLDQNDKTIISLPLHLASGNTSQFLTHLYMGASIYLMDGLITRKKFAEIVSKEKITNYTCVPSILFVLFEDIKNYNNEDFSSLRFICFGGGDTPKAKIMKIKGANPDITFIHMYGQTEASARISHLLPEHWNKIKSVGLPIPGVEIRIVNKRGEDVECGKVGEVIVKGNNVMKGYYKNEEATQRAIRDNWLYTGDYGKFDNQKFLYILGRKKNVIISGGKNIYPEEIEEVLLGHESIQNVLVKGENHDLLGEVPIAKIMLYGNKLDTTENDILNYCYEHLSFYKVPKKIYFVNDFKRTRNGKIKRT</sequence>